<dbReference type="InterPro" id="IPR004878">
    <property type="entry name" value="Otopetrin"/>
</dbReference>
<organism evidence="12 13">
    <name type="scientific">Plectus sambesii</name>
    <dbReference type="NCBI Taxonomy" id="2011161"/>
    <lineage>
        <taxon>Eukaryota</taxon>
        <taxon>Metazoa</taxon>
        <taxon>Ecdysozoa</taxon>
        <taxon>Nematoda</taxon>
        <taxon>Chromadorea</taxon>
        <taxon>Plectida</taxon>
        <taxon>Plectina</taxon>
        <taxon>Plectoidea</taxon>
        <taxon>Plectidae</taxon>
        <taxon>Plectus</taxon>
    </lineage>
</organism>
<proteinExistence type="inferred from homology"/>
<evidence type="ECO:0000256" key="8">
    <source>
        <dbReference type="ARBA" id="ARBA00023065"/>
    </source>
</evidence>
<evidence type="ECO:0000256" key="2">
    <source>
        <dbReference type="ARBA" id="ARBA00006513"/>
    </source>
</evidence>
<dbReference type="GO" id="GO:0005886">
    <property type="term" value="C:plasma membrane"/>
    <property type="evidence" value="ECO:0007669"/>
    <property type="project" value="UniProtKB-SubCell"/>
</dbReference>
<keyword evidence="6" id="KW-0375">Hydrogen ion transport</keyword>
<sequence>MKDEEASLVPCTANLLAKSEVSSTASFIASNGDVLQLRKNKPSFVIEDDSSMMEEIGPVHHSSSSSDLPIIWYKDGEGTGSLVALLSALYALVLIIFSVIFELSILLKAKRITEMPWLYECFHIYLYSAGLAFFGYCYGFMLHRGWIRDIRTKDQRIRGSLRSRFSKKNLSESQSEPVNFPRNRRLSRAAISHSGPTAGSLYLRLGCV</sequence>
<evidence type="ECO:0000256" key="11">
    <source>
        <dbReference type="SAM" id="Phobius"/>
    </source>
</evidence>
<dbReference type="WBParaSite" id="PSAMB.scaffold1293size33323.g12162.t1">
    <property type="protein sequence ID" value="PSAMB.scaffold1293size33323.g12162.t1"/>
    <property type="gene ID" value="PSAMB.scaffold1293size33323.g12162"/>
</dbReference>
<keyword evidence="7 11" id="KW-1133">Transmembrane helix</keyword>
<evidence type="ECO:0000256" key="4">
    <source>
        <dbReference type="ARBA" id="ARBA00022475"/>
    </source>
</evidence>
<comment type="subcellular location">
    <subcellularLocation>
        <location evidence="1">Cell membrane</location>
        <topology evidence="1">Multi-pass membrane protein</topology>
    </subcellularLocation>
</comment>
<evidence type="ECO:0000256" key="5">
    <source>
        <dbReference type="ARBA" id="ARBA00022692"/>
    </source>
</evidence>
<comment type="similarity">
    <text evidence="2">Belongs to the otopetrin family.</text>
</comment>
<keyword evidence="5 11" id="KW-0812">Transmembrane</keyword>
<reference evidence="13" key="1">
    <citation type="submission" date="2022-11" db="UniProtKB">
        <authorList>
            <consortium name="WormBaseParasite"/>
        </authorList>
    </citation>
    <scope>IDENTIFICATION</scope>
</reference>
<evidence type="ECO:0000256" key="9">
    <source>
        <dbReference type="ARBA" id="ARBA00023136"/>
    </source>
</evidence>
<dbReference type="PANTHER" id="PTHR21522:SF32">
    <property type="entry name" value="OTOPETRIN-2"/>
    <property type="match status" value="1"/>
</dbReference>
<keyword evidence="3" id="KW-0813">Transport</keyword>
<dbReference type="AlphaFoldDB" id="A0A914UW76"/>
<keyword evidence="9 11" id="KW-0472">Membrane</keyword>
<evidence type="ECO:0000313" key="12">
    <source>
        <dbReference type="Proteomes" id="UP000887566"/>
    </source>
</evidence>
<keyword evidence="10" id="KW-0407">Ion channel</keyword>
<evidence type="ECO:0000313" key="13">
    <source>
        <dbReference type="WBParaSite" id="PSAMB.scaffold1293size33323.g12162.t1"/>
    </source>
</evidence>
<evidence type="ECO:0000256" key="1">
    <source>
        <dbReference type="ARBA" id="ARBA00004651"/>
    </source>
</evidence>
<feature type="transmembrane region" description="Helical" evidence="11">
    <location>
        <begin position="124"/>
        <end position="143"/>
    </location>
</feature>
<keyword evidence="8" id="KW-0406">Ion transport</keyword>
<dbReference type="PANTHER" id="PTHR21522">
    <property type="entry name" value="PROTON CHANNEL OTOP"/>
    <property type="match status" value="1"/>
</dbReference>
<keyword evidence="4" id="KW-1003">Cell membrane</keyword>
<feature type="transmembrane region" description="Helical" evidence="11">
    <location>
        <begin position="82"/>
        <end position="104"/>
    </location>
</feature>
<dbReference type="GO" id="GO:0015252">
    <property type="term" value="F:proton channel activity"/>
    <property type="evidence" value="ECO:0007669"/>
    <property type="project" value="InterPro"/>
</dbReference>
<keyword evidence="12" id="KW-1185">Reference proteome</keyword>
<evidence type="ECO:0000256" key="3">
    <source>
        <dbReference type="ARBA" id="ARBA00022448"/>
    </source>
</evidence>
<evidence type="ECO:0000256" key="6">
    <source>
        <dbReference type="ARBA" id="ARBA00022781"/>
    </source>
</evidence>
<protein>
    <submittedName>
        <fullName evidence="13">Uncharacterized protein</fullName>
    </submittedName>
</protein>
<dbReference type="Proteomes" id="UP000887566">
    <property type="component" value="Unplaced"/>
</dbReference>
<accession>A0A914UW76</accession>
<name>A0A914UW76_9BILA</name>
<evidence type="ECO:0000256" key="7">
    <source>
        <dbReference type="ARBA" id="ARBA00022989"/>
    </source>
</evidence>
<evidence type="ECO:0000256" key="10">
    <source>
        <dbReference type="ARBA" id="ARBA00023303"/>
    </source>
</evidence>